<sequence length="645" mass="69998">MPASPDRRREPSPDSDDTMDVQFDDLPPSSSRTPQFAAESRKRRTYAFSDIEMAATEHSPKRARLGTRNSAIEGSTTTAGLAEESLLLLQQSIGVGVGGTAGASLSSLSSSSLMSPPSSSIPLDARPSSDSNLPPSLSSRAQSFPMSRSSSSVKMGSRTGSRSSSEAGTPGPGAKSTPSHFFWFEDGDVILSVQETYFRVHGSKLSDCSTMFKVLRENGWRLPGVDIGPDKLDGRPVVRLESDAPKDWIVVLEAIYEAPTFYLRPVVFDSLGSLLRISTKYDMCVIRGWVVAQLRTTWPDPAHLHQMGPMAIPRAAEAIAWGRAYNVPCILPAAFYALSVQRWRSGADGGRAHTVLTPMDMRALIQGRESLQDVLVEWMADPLVVQPPPAPPTRNLGKPFMLRDHTNHHPSNTTPRLDSIDSIKAVSQMQVTVVQEPPKPPEIPRFAFHHQSASEGPGCGPRLAKLWRRRLRPDARRPWGTWLLRELHRMASLPMGVASCRASTEPSAVSKGTGHALKGEKSAGVVAEDSSLSSSSLGSSSNNTKFDARLSIIPDALLPIGRSTPGAVAAVLSSATRPPTADQKDGPGDAEMIMEGEAQSLGFGSEDLEAEDGRLVCARCWEEHRRLVLWRMNWLKDEIPGMFGL</sequence>
<keyword evidence="3" id="KW-1185">Reference proteome</keyword>
<feature type="region of interest" description="Disordered" evidence="1">
    <location>
        <begin position="504"/>
        <end position="524"/>
    </location>
</feature>
<dbReference type="Proteomes" id="UP000053477">
    <property type="component" value="Unassembled WGS sequence"/>
</dbReference>
<evidence type="ECO:0000313" key="2">
    <source>
        <dbReference type="EMBL" id="KLO16480.1"/>
    </source>
</evidence>
<accession>A0A0H2RWT8</accession>
<dbReference type="InParanoid" id="A0A0H2RWT8"/>
<feature type="region of interest" description="Disordered" evidence="1">
    <location>
        <begin position="52"/>
        <end position="71"/>
    </location>
</feature>
<organism evidence="2 3">
    <name type="scientific">Schizopora paradoxa</name>
    <dbReference type="NCBI Taxonomy" id="27342"/>
    <lineage>
        <taxon>Eukaryota</taxon>
        <taxon>Fungi</taxon>
        <taxon>Dikarya</taxon>
        <taxon>Basidiomycota</taxon>
        <taxon>Agaricomycotina</taxon>
        <taxon>Agaricomycetes</taxon>
        <taxon>Hymenochaetales</taxon>
        <taxon>Schizoporaceae</taxon>
        <taxon>Schizopora</taxon>
    </lineage>
</organism>
<dbReference type="EMBL" id="KQ085915">
    <property type="protein sequence ID" value="KLO16480.1"/>
    <property type="molecule type" value="Genomic_DNA"/>
</dbReference>
<proteinExistence type="predicted"/>
<feature type="region of interest" description="Disordered" evidence="1">
    <location>
        <begin position="105"/>
        <end position="175"/>
    </location>
</feature>
<gene>
    <name evidence="2" type="ORF">SCHPADRAFT_209032</name>
</gene>
<feature type="compositionally biased region" description="Acidic residues" evidence="1">
    <location>
        <begin position="13"/>
        <end position="23"/>
    </location>
</feature>
<evidence type="ECO:0000256" key="1">
    <source>
        <dbReference type="SAM" id="MobiDB-lite"/>
    </source>
</evidence>
<name>A0A0H2RWT8_9AGAM</name>
<protein>
    <recommendedName>
        <fullName evidence="4">BTB domain-containing protein</fullName>
    </recommendedName>
</protein>
<feature type="region of interest" description="Disordered" evidence="1">
    <location>
        <begin position="1"/>
        <end position="43"/>
    </location>
</feature>
<evidence type="ECO:0000313" key="3">
    <source>
        <dbReference type="Proteomes" id="UP000053477"/>
    </source>
</evidence>
<feature type="compositionally biased region" description="Basic and acidic residues" evidence="1">
    <location>
        <begin position="1"/>
        <end position="12"/>
    </location>
</feature>
<dbReference type="OrthoDB" id="2799068at2759"/>
<dbReference type="AlphaFoldDB" id="A0A0H2RWT8"/>
<dbReference type="STRING" id="27342.A0A0H2RWT8"/>
<feature type="compositionally biased region" description="Low complexity" evidence="1">
    <location>
        <begin position="105"/>
        <end position="161"/>
    </location>
</feature>
<evidence type="ECO:0008006" key="4">
    <source>
        <dbReference type="Google" id="ProtNLM"/>
    </source>
</evidence>
<reference evidence="2 3" key="1">
    <citation type="submission" date="2015-04" db="EMBL/GenBank/DDBJ databases">
        <title>Complete genome sequence of Schizopora paradoxa KUC8140, a cosmopolitan wood degrader in East Asia.</title>
        <authorList>
            <consortium name="DOE Joint Genome Institute"/>
            <person name="Min B."/>
            <person name="Park H."/>
            <person name="Jang Y."/>
            <person name="Kim J.-J."/>
            <person name="Kim K.H."/>
            <person name="Pangilinan J."/>
            <person name="Lipzen A."/>
            <person name="Riley R."/>
            <person name="Grigoriev I.V."/>
            <person name="Spatafora J.W."/>
            <person name="Choi I.-G."/>
        </authorList>
    </citation>
    <scope>NUCLEOTIDE SEQUENCE [LARGE SCALE GENOMIC DNA]</scope>
    <source>
        <strain evidence="2 3">KUC8140</strain>
    </source>
</reference>